<dbReference type="PANTHER" id="PTHR48302:SF2">
    <property type="entry name" value="DUF1985 DOMAIN-CONTAINING PROTEIN"/>
    <property type="match status" value="1"/>
</dbReference>
<protein>
    <submittedName>
        <fullName evidence="1">Uncharacterized protein</fullName>
    </submittedName>
</protein>
<proteinExistence type="predicted"/>
<dbReference type="PANTHER" id="PTHR48302">
    <property type="entry name" value="ULP1 PROTEASE FAMILY, C-TERMINAL CATALYTIC DOMAIN CONTAINING PROTEIN"/>
    <property type="match status" value="1"/>
</dbReference>
<evidence type="ECO:0000313" key="2">
    <source>
        <dbReference type="Proteomes" id="UP000222542"/>
    </source>
</evidence>
<comment type="caution">
    <text evidence="1">The sequence shown here is derived from an EMBL/GenBank/DDBJ whole genome shotgun (WGS) entry which is preliminary data.</text>
</comment>
<sequence>MLESMKSKVYQRKTMYRCVGFPIAFQYWFCECCPYADGHLADRVGDSVPRIRNWFVKHKPMYKEVVLSNITPTVLEKLILQLLDFKSMDAVVNTGDSLDTEISKFTKPDKSVAMIDATSIVCDNVRKVDANASDNVKGIEKNMAATSVVMLDETPIIPCLLRKLATVCESLFLSKFDSGCGKVEGQPSKCIENAQPSKRFLSIKHPFVKSIKERIDDMKVTL</sequence>
<organism evidence="1 2">
    <name type="scientific">Capsicum annuum</name>
    <name type="common">Capsicum pepper</name>
    <dbReference type="NCBI Taxonomy" id="4072"/>
    <lineage>
        <taxon>Eukaryota</taxon>
        <taxon>Viridiplantae</taxon>
        <taxon>Streptophyta</taxon>
        <taxon>Embryophyta</taxon>
        <taxon>Tracheophyta</taxon>
        <taxon>Spermatophyta</taxon>
        <taxon>Magnoliopsida</taxon>
        <taxon>eudicotyledons</taxon>
        <taxon>Gunneridae</taxon>
        <taxon>Pentapetalae</taxon>
        <taxon>asterids</taxon>
        <taxon>lamiids</taxon>
        <taxon>Solanales</taxon>
        <taxon>Solanaceae</taxon>
        <taxon>Solanoideae</taxon>
        <taxon>Capsiceae</taxon>
        <taxon>Capsicum</taxon>
    </lineage>
</organism>
<gene>
    <name evidence="1" type="ORF">T459_16644</name>
</gene>
<keyword evidence="2" id="KW-1185">Reference proteome</keyword>
<dbReference type="Gramene" id="PHT78592">
    <property type="protein sequence ID" value="PHT78592"/>
    <property type="gene ID" value="T459_16644"/>
</dbReference>
<dbReference type="EMBL" id="AYRZ02000006">
    <property type="protein sequence ID" value="PHT78592.1"/>
    <property type="molecule type" value="Genomic_DNA"/>
</dbReference>
<evidence type="ECO:0000313" key="1">
    <source>
        <dbReference type="EMBL" id="PHT78592.1"/>
    </source>
</evidence>
<reference evidence="1 2" key="2">
    <citation type="journal article" date="2017" name="Genome Biol.">
        <title>New reference genome sequences of hot pepper reveal the massive evolution of plant disease-resistance genes by retroduplication.</title>
        <authorList>
            <person name="Kim S."/>
            <person name="Park J."/>
            <person name="Yeom S.I."/>
            <person name="Kim Y.M."/>
            <person name="Seo E."/>
            <person name="Kim K.T."/>
            <person name="Kim M.S."/>
            <person name="Lee J.M."/>
            <person name="Cheong K."/>
            <person name="Shin H.S."/>
            <person name="Kim S.B."/>
            <person name="Han K."/>
            <person name="Lee J."/>
            <person name="Park M."/>
            <person name="Lee H.A."/>
            <person name="Lee H.Y."/>
            <person name="Lee Y."/>
            <person name="Oh S."/>
            <person name="Lee J.H."/>
            <person name="Choi E."/>
            <person name="Choi E."/>
            <person name="Lee S.E."/>
            <person name="Jeon J."/>
            <person name="Kim H."/>
            <person name="Choi G."/>
            <person name="Song H."/>
            <person name="Lee J."/>
            <person name="Lee S.C."/>
            <person name="Kwon J.K."/>
            <person name="Lee H.Y."/>
            <person name="Koo N."/>
            <person name="Hong Y."/>
            <person name="Kim R.W."/>
            <person name="Kang W.H."/>
            <person name="Huh J.H."/>
            <person name="Kang B.C."/>
            <person name="Yang T.J."/>
            <person name="Lee Y.H."/>
            <person name="Bennetzen J.L."/>
            <person name="Choi D."/>
        </authorList>
    </citation>
    <scope>NUCLEOTIDE SEQUENCE [LARGE SCALE GENOMIC DNA]</scope>
    <source>
        <strain evidence="2">cv. CM334</strain>
    </source>
</reference>
<accession>A0A2G2Z9A3</accession>
<reference evidence="1 2" key="1">
    <citation type="journal article" date="2014" name="Nat. Genet.">
        <title>Genome sequence of the hot pepper provides insights into the evolution of pungency in Capsicum species.</title>
        <authorList>
            <person name="Kim S."/>
            <person name="Park M."/>
            <person name="Yeom S.I."/>
            <person name="Kim Y.M."/>
            <person name="Lee J.M."/>
            <person name="Lee H.A."/>
            <person name="Seo E."/>
            <person name="Choi J."/>
            <person name="Cheong K."/>
            <person name="Kim K.T."/>
            <person name="Jung K."/>
            <person name="Lee G.W."/>
            <person name="Oh S.K."/>
            <person name="Bae C."/>
            <person name="Kim S.B."/>
            <person name="Lee H.Y."/>
            <person name="Kim S.Y."/>
            <person name="Kim M.S."/>
            <person name="Kang B.C."/>
            <person name="Jo Y.D."/>
            <person name="Yang H.B."/>
            <person name="Jeong H.J."/>
            <person name="Kang W.H."/>
            <person name="Kwon J.K."/>
            <person name="Shin C."/>
            <person name="Lim J.Y."/>
            <person name="Park J.H."/>
            <person name="Huh J.H."/>
            <person name="Kim J.S."/>
            <person name="Kim B.D."/>
            <person name="Cohen O."/>
            <person name="Paran I."/>
            <person name="Suh M.C."/>
            <person name="Lee S.B."/>
            <person name="Kim Y.K."/>
            <person name="Shin Y."/>
            <person name="Noh S.J."/>
            <person name="Park J."/>
            <person name="Seo Y.S."/>
            <person name="Kwon S.Y."/>
            <person name="Kim H.A."/>
            <person name="Park J.M."/>
            <person name="Kim H.J."/>
            <person name="Choi S.B."/>
            <person name="Bosland P.W."/>
            <person name="Reeves G."/>
            <person name="Jo S.H."/>
            <person name="Lee B.W."/>
            <person name="Cho H.T."/>
            <person name="Choi H.S."/>
            <person name="Lee M.S."/>
            <person name="Yu Y."/>
            <person name="Do Choi Y."/>
            <person name="Park B.S."/>
            <person name="van Deynze A."/>
            <person name="Ashrafi H."/>
            <person name="Hill T."/>
            <person name="Kim W.T."/>
            <person name="Pai H.S."/>
            <person name="Ahn H.K."/>
            <person name="Yeam I."/>
            <person name="Giovannoni J.J."/>
            <person name="Rose J.K."/>
            <person name="Sorensen I."/>
            <person name="Lee S.J."/>
            <person name="Kim R.W."/>
            <person name="Choi I.Y."/>
            <person name="Choi B.S."/>
            <person name="Lim J.S."/>
            <person name="Lee Y.H."/>
            <person name="Choi D."/>
        </authorList>
    </citation>
    <scope>NUCLEOTIDE SEQUENCE [LARGE SCALE GENOMIC DNA]</scope>
    <source>
        <strain evidence="2">cv. CM334</strain>
    </source>
</reference>
<dbReference type="Proteomes" id="UP000222542">
    <property type="component" value="Unassembled WGS sequence"/>
</dbReference>
<dbReference type="AlphaFoldDB" id="A0A2G2Z9A3"/>
<name>A0A2G2Z9A3_CAPAN</name>